<dbReference type="Proteomes" id="UP000183063">
    <property type="component" value="Unassembled WGS sequence"/>
</dbReference>
<dbReference type="Proteomes" id="UP000198939">
    <property type="component" value="Unassembled WGS sequence"/>
</dbReference>
<reference evidence="3" key="1">
    <citation type="submission" date="2016-10" db="EMBL/GenBank/DDBJ databases">
        <authorList>
            <person name="Wibberg D."/>
        </authorList>
    </citation>
    <scope>NUCLEOTIDE SEQUENCE [LARGE SCALE GENOMIC DNA]</scope>
</reference>
<sequence>MSTRIMNTIVHFSAPFALPDIDDVHPAGDYKILQDEEPIEGLSRPARRRVATFICLPSIAAGSRGRRAVKIDPGLLQHLLATTNSSRELSS</sequence>
<dbReference type="EMBL" id="FOCV01000013">
    <property type="protein sequence ID" value="SEO21603.1"/>
    <property type="molecule type" value="Genomic_DNA"/>
</dbReference>
<name>A0A1H8MWI9_9HYPH</name>
<keyword evidence="4" id="KW-1185">Reference proteome</keyword>
<dbReference type="OrthoDB" id="8378722at2"/>
<evidence type="ECO:0000313" key="2">
    <source>
        <dbReference type="EMBL" id="SEO21603.1"/>
    </source>
</evidence>
<dbReference type="EMBL" id="FNXB01000027">
    <property type="protein sequence ID" value="SEI09263.1"/>
    <property type="molecule type" value="Genomic_DNA"/>
</dbReference>
<evidence type="ECO:0000313" key="3">
    <source>
        <dbReference type="Proteomes" id="UP000183063"/>
    </source>
</evidence>
<dbReference type="STRING" id="501024.RTCCBAU85039_4415"/>
<gene>
    <name evidence="1" type="ORF">RTCCBAU85039_4415</name>
    <name evidence="2" type="ORF">SAMN05216228_101397</name>
</gene>
<reference evidence="2 4" key="2">
    <citation type="submission" date="2016-10" db="EMBL/GenBank/DDBJ databases">
        <authorList>
            <person name="Varghese N."/>
            <person name="Submissions S."/>
        </authorList>
    </citation>
    <scope>NUCLEOTIDE SEQUENCE [LARGE SCALE GENOMIC DNA]</scope>
    <source>
        <strain evidence="2 4">CGMCC 1.7071</strain>
    </source>
</reference>
<proteinExistence type="predicted"/>
<dbReference type="AlphaFoldDB" id="A0A1H8MWI9"/>
<evidence type="ECO:0000313" key="1">
    <source>
        <dbReference type="EMBL" id="SEI09263.1"/>
    </source>
</evidence>
<organism evidence="1 3">
    <name type="scientific">Rhizobium tibeticum</name>
    <dbReference type="NCBI Taxonomy" id="501024"/>
    <lineage>
        <taxon>Bacteria</taxon>
        <taxon>Pseudomonadati</taxon>
        <taxon>Pseudomonadota</taxon>
        <taxon>Alphaproteobacteria</taxon>
        <taxon>Hyphomicrobiales</taxon>
        <taxon>Rhizobiaceae</taxon>
        <taxon>Rhizobium/Agrobacterium group</taxon>
        <taxon>Rhizobium</taxon>
    </lineage>
</organism>
<protein>
    <submittedName>
        <fullName evidence="1">Uncharacterized protein</fullName>
    </submittedName>
</protein>
<dbReference type="RefSeq" id="WP_072378566.1">
    <property type="nucleotide sequence ID" value="NZ_FNXB01000027.1"/>
</dbReference>
<accession>A0A1H8MWI9</accession>
<evidence type="ECO:0000313" key="4">
    <source>
        <dbReference type="Proteomes" id="UP000198939"/>
    </source>
</evidence>
<reference evidence="1" key="3">
    <citation type="submission" date="2016-10" db="EMBL/GenBank/DDBJ databases">
        <authorList>
            <person name="de Groot N.N."/>
        </authorList>
    </citation>
    <scope>NUCLEOTIDE SEQUENCE [LARGE SCALE GENOMIC DNA]</scope>
    <source>
        <strain evidence="1">CCBAU85039</strain>
    </source>
</reference>